<feature type="transmembrane region" description="Helical" evidence="2">
    <location>
        <begin position="388"/>
        <end position="404"/>
    </location>
</feature>
<feature type="region of interest" description="Disordered" evidence="1">
    <location>
        <begin position="209"/>
        <end position="239"/>
    </location>
</feature>
<dbReference type="PANTHER" id="PTHR23523">
    <property type="match status" value="1"/>
</dbReference>
<feature type="transmembrane region" description="Helical" evidence="2">
    <location>
        <begin position="295"/>
        <end position="316"/>
    </location>
</feature>
<keyword evidence="2" id="KW-0812">Transmembrane</keyword>
<feature type="compositionally biased region" description="Low complexity" evidence="1">
    <location>
        <begin position="217"/>
        <end position="239"/>
    </location>
</feature>
<evidence type="ECO:0000313" key="3">
    <source>
        <dbReference type="EMBL" id="MCG2624438.1"/>
    </source>
</evidence>
<dbReference type="SUPFAM" id="SSF103473">
    <property type="entry name" value="MFS general substrate transporter"/>
    <property type="match status" value="1"/>
</dbReference>
<accession>A0ABS9LD62</accession>
<evidence type="ECO:0000256" key="2">
    <source>
        <dbReference type="SAM" id="Phobius"/>
    </source>
</evidence>
<dbReference type="InterPro" id="IPR052524">
    <property type="entry name" value="MFS_Cyanate_Porter"/>
</dbReference>
<dbReference type="Pfam" id="PF07690">
    <property type="entry name" value="MFS_1"/>
    <property type="match status" value="1"/>
</dbReference>
<dbReference type="PANTHER" id="PTHR23523:SF2">
    <property type="entry name" value="2-NITROIMIDAZOLE TRANSPORTER"/>
    <property type="match status" value="1"/>
</dbReference>
<gene>
    <name evidence="3" type="ORF">LVY72_21350</name>
</gene>
<keyword evidence="4" id="KW-1185">Reference proteome</keyword>
<dbReference type="Gene3D" id="1.20.1250.20">
    <property type="entry name" value="MFS general substrate transporter like domains"/>
    <property type="match status" value="2"/>
</dbReference>
<dbReference type="Proteomes" id="UP001165368">
    <property type="component" value="Unassembled WGS sequence"/>
</dbReference>
<feature type="transmembrane region" description="Helical" evidence="2">
    <location>
        <begin position="346"/>
        <end position="368"/>
    </location>
</feature>
<name>A0ABS9LD62_9MICC</name>
<keyword evidence="2" id="KW-1133">Transmembrane helix</keyword>
<feature type="transmembrane region" description="Helical" evidence="2">
    <location>
        <begin position="321"/>
        <end position="340"/>
    </location>
</feature>
<protein>
    <submittedName>
        <fullName evidence="3">MFS transporter</fullName>
    </submittedName>
</protein>
<proteinExistence type="predicted"/>
<feature type="transmembrane region" description="Helical" evidence="2">
    <location>
        <begin position="183"/>
        <end position="201"/>
    </location>
</feature>
<evidence type="ECO:0000313" key="4">
    <source>
        <dbReference type="Proteomes" id="UP001165368"/>
    </source>
</evidence>
<feature type="transmembrane region" description="Helical" evidence="2">
    <location>
        <begin position="153"/>
        <end position="171"/>
    </location>
</feature>
<evidence type="ECO:0000256" key="1">
    <source>
        <dbReference type="SAM" id="MobiDB-lite"/>
    </source>
</evidence>
<dbReference type="RefSeq" id="WP_237826322.1">
    <property type="nucleotide sequence ID" value="NZ_JAKLTQ010000025.1"/>
</dbReference>
<reference evidence="3" key="1">
    <citation type="submission" date="2022-01" db="EMBL/GenBank/DDBJ databases">
        <authorList>
            <person name="Jo J.-H."/>
            <person name="Im W.-T."/>
        </authorList>
    </citation>
    <scope>NUCLEOTIDE SEQUENCE</scope>
    <source>
        <strain evidence="3">I2-34</strain>
    </source>
</reference>
<feature type="transmembrane region" description="Helical" evidence="2">
    <location>
        <begin position="26"/>
        <end position="47"/>
    </location>
</feature>
<feature type="transmembrane region" description="Helical" evidence="2">
    <location>
        <begin position="257"/>
        <end position="275"/>
    </location>
</feature>
<keyword evidence="2" id="KW-0472">Membrane</keyword>
<feature type="transmembrane region" description="Helical" evidence="2">
    <location>
        <begin position="59"/>
        <end position="79"/>
    </location>
</feature>
<dbReference type="InterPro" id="IPR011701">
    <property type="entry name" value="MFS"/>
</dbReference>
<feature type="transmembrane region" description="Helical" evidence="2">
    <location>
        <begin position="116"/>
        <end position="141"/>
    </location>
</feature>
<feature type="transmembrane region" description="Helical" evidence="2">
    <location>
        <begin position="91"/>
        <end position="110"/>
    </location>
</feature>
<comment type="caution">
    <text evidence="3">The sequence shown here is derived from an EMBL/GenBank/DDBJ whole genome shotgun (WGS) entry which is preliminary data.</text>
</comment>
<organism evidence="3 4">
    <name type="scientific">Arthrobacter hankyongi</name>
    <dbReference type="NCBI Taxonomy" id="2904801"/>
    <lineage>
        <taxon>Bacteria</taxon>
        <taxon>Bacillati</taxon>
        <taxon>Actinomycetota</taxon>
        <taxon>Actinomycetes</taxon>
        <taxon>Micrococcales</taxon>
        <taxon>Micrococcaceae</taxon>
        <taxon>Arthrobacter</taxon>
    </lineage>
</organism>
<dbReference type="EMBL" id="JAKLTQ010000025">
    <property type="protein sequence ID" value="MCG2624438.1"/>
    <property type="molecule type" value="Genomic_DNA"/>
</dbReference>
<feature type="region of interest" description="Disordered" evidence="1">
    <location>
        <begin position="1"/>
        <end position="20"/>
    </location>
</feature>
<dbReference type="InterPro" id="IPR036259">
    <property type="entry name" value="MFS_trans_sf"/>
</dbReference>
<sequence length="438" mass="44345">MPRLQPGPAAPTKEAATHRPAVPRPALPWVLAGIVVMSLSLRAPIIAPTAVIGDIQAGTGLSAAGAGLLTGIPVLLFALATPLATRTIRRFGPEATVILCLAGVLAGTVLRSVGPAAVVLAGTVLIGTAMTLGNIVVPVIIRRDVPWRQAATATGAYSATMNVGSMAVLLGTPPLAGLVGWRWAIAAWGAVTAAGLAYWLFRGQPRRRAAGAGAGPGEPEYARSTTAAPRTPRTSDGPGALAATARAAAEHARNRRIIALLVLTFCGQSASYYTTTAWLPLLLSDTRGLGPGASGAAASLFQIAAIIGAFGVPLLAARTRIWVPVAVIAACWVVLPAGLLAAPEAYVLWAVVGGIAQGGGFTAIFSIVPRIARSDNEAASASARIQGGGYLAATVAPPLAGWLHTATGGWTAPLFLVLAATLVFAGSGLLAARLSERR</sequence>
<feature type="transmembrane region" description="Helical" evidence="2">
    <location>
        <begin position="410"/>
        <end position="432"/>
    </location>
</feature>